<evidence type="ECO:0000256" key="1">
    <source>
        <dbReference type="SAM" id="Coils"/>
    </source>
</evidence>
<dbReference type="Proteomes" id="UP000760860">
    <property type="component" value="Unassembled WGS sequence"/>
</dbReference>
<feature type="coiled-coil region" evidence="1">
    <location>
        <begin position="92"/>
        <end position="119"/>
    </location>
</feature>
<sequence>MVIDNQCEDGDEQGEQEQQESDDNDEEVEKPTTLGSSFDAGALTQKLQELRRLERDLDLVVGSLKRIRSMNGELLLWKRRALEREMEGLVELEDLTKDCENLSHRVKMNRRQLEQLKASKN</sequence>
<evidence type="ECO:0000256" key="2">
    <source>
        <dbReference type="SAM" id="MobiDB-lite"/>
    </source>
</evidence>
<gene>
    <name evidence="3" type="ORF">PC129_g2807</name>
</gene>
<feature type="compositionally biased region" description="Acidic residues" evidence="2">
    <location>
        <begin position="1"/>
        <end position="28"/>
    </location>
</feature>
<reference evidence="3" key="1">
    <citation type="submission" date="2018-05" db="EMBL/GenBank/DDBJ databases">
        <title>Effector identification in a new, highly contiguous assembly of the strawberry crown rot pathogen Phytophthora cactorum.</title>
        <authorList>
            <person name="Armitage A.D."/>
            <person name="Nellist C.F."/>
            <person name="Bates H."/>
            <person name="Vickerstaff R.J."/>
            <person name="Harrison R.J."/>
        </authorList>
    </citation>
    <scope>NUCLEOTIDE SEQUENCE</scope>
    <source>
        <strain evidence="3">P421</strain>
    </source>
</reference>
<dbReference type="AlphaFoldDB" id="A0A8T1IUQ2"/>
<organism evidence="3 4">
    <name type="scientific">Phytophthora cactorum</name>
    <dbReference type="NCBI Taxonomy" id="29920"/>
    <lineage>
        <taxon>Eukaryota</taxon>
        <taxon>Sar</taxon>
        <taxon>Stramenopiles</taxon>
        <taxon>Oomycota</taxon>
        <taxon>Peronosporomycetes</taxon>
        <taxon>Peronosporales</taxon>
        <taxon>Peronosporaceae</taxon>
        <taxon>Phytophthora</taxon>
    </lineage>
</organism>
<comment type="caution">
    <text evidence="3">The sequence shown here is derived from an EMBL/GenBank/DDBJ whole genome shotgun (WGS) entry which is preliminary data.</text>
</comment>
<protein>
    <submittedName>
        <fullName evidence="3">Uncharacterized protein</fullName>
    </submittedName>
</protein>
<proteinExistence type="predicted"/>
<dbReference type="EMBL" id="RCMV01000053">
    <property type="protein sequence ID" value="KAG3226622.1"/>
    <property type="molecule type" value="Genomic_DNA"/>
</dbReference>
<name>A0A8T1IUQ2_9STRA</name>
<evidence type="ECO:0000313" key="3">
    <source>
        <dbReference type="EMBL" id="KAG3226622.1"/>
    </source>
</evidence>
<feature type="region of interest" description="Disordered" evidence="2">
    <location>
        <begin position="1"/>
        <end position="41"/>
    </location>
</feature>
<accession>A0A8T1IUQ2</accession>
<evidence type="ECO:0000313" key="4">
    <source>
        <dbReference type="Proteomes" id="UP000760860"/>
    </source>
</evidence>
<keyword evidence="1" id="KW-0175">Coiled coil</keyword>